<organism evidence="3 4">
    <name type="scientific">Pterulicium gracile</name>
    <dbReference type="NCBI Taxonomy" id="1884261"/>
    <lineage>
        <taxon>Eukaryota</taxon>
        <taxon>Fungi</taxon>
        <taxon>Dikarya</taxon>
        <taxon>Basidiomycota</taxon>
        <taxon>Agaricomycotina</taxon>
        <taxon>Agaricomycetes</taxon>
        <taxon>Agaricomycetidae</taxon>
        <taxon>Agaricales</taxon>
        <taxon>Pleurotineae</taxon>
        <taxon>Pterulaceae</taxon>
        <taxon>Pterulicium</taxon>
    </lineage>
</organism>
<feature type="region of interest" description="Disordered" evidence="1">
    <location>
        <begin position="129"/>
        <end position="180"/>
    </location>
</feature>
<dbReference type="Proteomes" id="UP000305067">
    <property type="component" value="Unassembled WGS sequence"/>
</dbReference>
<evidence type="ECO:0000256" key="2">
    <source>
        <dbReference type="SAM" id="SignalP"/>
    </source>
</evidence>
<evidence type="ECO:0000313" key="3">
    <source>
        <dbReference type="EMBL" id="TFK97785.1"/>
    </source>
</evidence>
<dbReference type="InterPro" id="IPR008972">
    <property type="entry name" value="Cupredoxin"/>
</dbReference>
<dbReference type="InterPro" id="IPR052953">
    <property type="entry name" value="Ser-rich/MCO-related"/>
</dbReference>
<dbReference type="SUPFAM" id="SSF49503">
    <property type="entry name" value="Cupredoxins"/>
    <property type="match status" value="1"/>
</dbReference>
<accession>A0A5C3Q6T1</accession>
<sequence>MKLSVVSSVLLSASSAFAFDYVIGVGKDERTGRKGMGFDPSSIHPSAGDTIVFEFRSGDHSAVQSSFASPCAGIDGGFNSGVQTVGDDLEVDAPGLPQIRLLVNDTQPLWFFDEAAGLCRDGAVFSVNPTQEQSPGVFVENAKNSPETPAPSDSDSEDSGSPDESAGGDGPAPTSDDSEGAALRVVAGMIWLGVLAPAFML</sequence>
<evidence type="ECO:0008006" key="5">
    <source>
        <dbReference type="Google" id="ProtNLM"/>
    </source>
</evidence>
<dbReference type="PANTHER" id="PTHR34883:SF15">
    <property type="entry name" value="EXTRACELLULAR SERINE-RICH PROTEIN"/>
    <property type="match status" value="1"/>
</dbReference>
<name>A0A5C3Q6T1_9AGAR</name>
<evidence type="ECO:0000256" key="1">
    <source>
        <dbReference type="SAM" id="MobiDB-lite"/>
    </source>
</evidence>
<dbReference type="EMBL" id="ML178844">
    <property type="protein sequence ID" value="TFK97785.1"/>
    <property type="molecule type" value="Genomic_DNA"/>
</dbReference>
<dbReference type="OrthoDB" id="1921208at2759"/>
<evidence type="ECO:0000313" key="4">
    <source>
        <dbReference type="Proteomes" id="UP000305067"/>
    </source>
</evidence>
<protein>
    <recommendedName>
        <fullName evidence="5">Cupredoxin</fullName>
    </recommendedName>
</protein>
<dbReference type="AlphaFoldDB" id="A0A5C3Q6T1"/>
<keyword evidence="4" id="KW-1185">Reference proteome</keyword>
<dbReference type="PANTHER" id="PTHR34883">
    <property type="entry name" value="SERINE-RICH PROTEIN, PUTATIVE-RELATED-RELATED"/>
    <property type="match status" value="1"/>
</dbReference>
<dbReference type="Gene3D" id="2.60.40.420">
    <property type="entry name" value="Cupredoxins - blue copper proteins"/>
    <property type="match status" value="1"/>
</dbReference>
<gene>
    <name evidence="3" type="ORF">BDV98DRAFT_573799</name>
</gene>
<keyword evidence="2" id="KW-0732">Signal</keyword>
<reference evidence="3 4" key="1">
    <citation type="journal article" date="2019" name="Nat. Ecol. Evol.">
        <title>Megaphylogeny resolves global patterns of mushroom evolution.</title>
        <authorList>
            <person name="Varga T."/>
            <person name="Krizsan K."/>
            <person name="Foldi C."/>
            <person name="Dima B."/>
            <person name="Sanchez-Garcia M."/>
            <person name="Sanchez-Ramirez S."/>
            <person name="Szollosi G.J."/>
            <person name="Szarkandi J.G."/>
            <person name="Papp V."/>
            <person name="Albert L."/>
            <person name="Andreopoulos W."/>
            <person name="Angelini C."/>
            <person name="Antonin V."/>
            <person name="Barry K.W."/>
            <person name="Bougher N.L."/>
            <person name="Buchanan P."/>
            <person name="Buyck B."/>
            <person name="Bense V."/>
            <person name="Catcheside P."/>
            <person name="Chovatia M."/>
            <person name="Cooper J."/>
            <person name="Damon W."/>
            <person name="Desjardin D."/>
            <person name="Finy P."/>
            <person name="Geml J."/>
            <person name="Haridas S."/>
            <person name="Hughes K."/>
            <person name="Justo A."/>
            <person name="Karasinski D."/>
            <person name="Kautmanova I."/>
            <person name="Kiss B."/>
            <person name="Kocsube S."/>
            <person name="Kotiranta H."/>
            <person name="LaButti K.M."/>
            <person name="Lechner B.E."/>
            <person name="Liimatainen K."/>
            <person name="Lipzen A."/>
            <person name="Lukacs Z."/>
            <person name="Mihaltcheva S."/>
            <person name="Morgado L.N."/>
            <person name="Niskanen T."/>
            <person name="Noordeloos M.E."/>
            <person name="Ohm R.A."/>
            <person name="Ortiz-Santana B."/>
            <person name="Ovrebo C."/>
            <person name="Racz N."/>
            <person name="Riley R."/>
            <person name="Savchenko A."/>
            <person name="Shiryaev A."/>
            <person name="Soop K."/>
            <person name="Spirin V."/>
            <person name="Szebenyi C."/>
            <person name="Tomsovsky M."/>
            <person name="Tulloss R.E."/>
            <person name="Uehling J."/>
            <person name="Grigoriev I.V."/>
            <person name="Vagvolgyi C."/>
            <person name="Papp T."/>
            <person name="Martin F.M."/>
            <person name="Miettinen O."/>
            <person name="Hibbett D.S."/>
            <person name="Nagy L.G."/>
        </authorList>
    </citation>
    <scope>NUCLEOTIDE SEQUENCE [LARGE SCALE GENOMIC DNA]</scope>
    <source>
        <strain evidence="3 4">CBS 309.79</strain>
    </source>
</reference>
<dbReference type="STRING" id="1884261.A0A5C3Q6T1"/>
<proteinExistence type="predicted"/>
<feature type="signal peptide" evidence="2">
    <location>
        <begin position="1"/>
        <end position="18"/>
    </location>
</feature>
<feature type="chain" id="PRO_5023117276" description="Cupredoxin" evidence="2">
    <location>
        <begin position="19"/>
        <end position="201"/>
    </location>
</feature>